<evidence type="ECO:0000313" key="2">
    <source>
        <dbReference type="Proteomes" id="UP000032142"/>
    </source>
</evidence>
<dbReference type="EMBL" id="KN424910">
    <property type="protein sequence ID" value="KHG23376.1"/>
    <property type="molecule type" value="Genomic_DNA"/>
</dbReference>
<keyword evidence="2" id="KW-1185">Reference proteome</keyword>
<name>A0A0B0PJ47_GOSAR</name>
<organism evidence="1 2">
    <name type="scientific">Gossypium arboreum</name>
    <name type="common">Tree cotton</name>
    <name type="synonym">Gossypium nanking</name>
    <dbReference type="NCBI Taxonomy" id="29729"/>
    <lineage>
        <taxon>Eukaryota</taxon>
        <taxon>Viridiplantae</taxon>
        <taxon>Streptophyta</taxon>
        <taxon>Embryophyta</taxon>
        <taxon>Tracheophyta</taxon>
        <taxon>Spermatophyta</taxon>
        <taxon>Magnoliopsida</taxon>
        <taxon>eudicotyledons</taxon>
        <taxon>Gunneridae</taxon>
        <taxon>Pentapetalae</taxon>
        <taxon>rosids</taxon>
        <taxon>malvids</taxon>
        <taxon>Malvales</taxon>
        <taxon>Malvaceae</taxon>
        <taxon>Malvoideae</taxon>
        <taxon>Gossypium</taxon>
    </lineage>
</organism>
<reference evidence="2" key="1">
    <citation type="submission" date="2014-09" db="EMBL/GenBank/DDBJ databases">
        <authorList>
            <person name="Mudge J."/>
            <person name="Ramaraj T."/>
            <person name="Lindquist I.E."/>
            <person name="Bharti A.K."/>
            <person name="Sundararajan A."/>
            <person name="Cameron C.T."/>
            <person name="Woodward J.E."/>
            <person name="May G.D."/>
            <person name="Brubaker C."/>
            <person name="Broadhvest J."/>
            <person name="Wilkins T.A."/>
        </authorList>
    </citation>
    <scope>NUCLEOTIDE SEQUENCE</scope>
    <source>
        <strain evidence="2">cv. AKA8401</strain>
    </source>
</reference>
<accession>A0A0B0PJ47</accession>
<sequence length="49" mass="5391">MVSGLRLGKEQDFGLNRINCPYFVLSITKLTRGSKDVRGSITLSIGHLV</sequence>
<gene>
    <name evidence="1" type="ORF">F383_29384</name>
</gene>
<dbReference type="AlphaFoldDB" id="A0A0B0PJ47"/>
<dbReference type="Proteomes" id="UP000032142">
    <property type="component" value="Unassembled WGS sequence"/>
</dbReference>
<protein>
    <submittedName>
        <fullName evidence="1">Uncharacterized protein</fullName>
    </submittedName>
</protein>
<evidence type="ECO:0000313" key="1">
    <source>
        <dbReference type="EMBL" id="KHG23376.1"/>
    </source>
</evidence>
<proteinExistence type="predicted"/>